<feature type="region of interest" description="Disordered" evidence="1">
    <location>
        <begin position="1"/>
        <end position="31"/>
    </location>
</feature>
<feature type="compositionally biased region" description="Basic and acidic residues" evidence="1">
    <location>
        <begin position="839"/>
        <end position="849"/>
    </location>
</feature>
<keyword evidence="4" id="KW-1185">Reference proteome</keyword>
<feature type="region of interest" description="Disordered" evidence="1">
    <location>
        <begin position="133"/>
        <end position="185"/>
    </location>
</feature>
<feature type="compositionally biased region" description="Basic and acidic residues" evidence="1">
    <location>
        <begin position="20"/>
        <end position="31"/>
    </location>
</feature>
<comment type="caution">
    <text evidence="3">The sequence shown here is derived from an EMBL/GenBank/DDBJ whole genome shotgun (WGS) entry which is preliminary data.</text>
</comment>
<dbReference type="EMBL" id="JBAHYK010001470">
    <property type="protein sequence ID" value="KAL0567884.1"/>
    <property type="molecule type" value="Genomic_DNA"/>
</dbReference>
<dbReference type="InterPro" id="IPR011009">
    <property type="entry name" value="Kinase-like_dom_sf"/>
</dbReference>
<feature type="compositionally biased region" description="Basic and acidic residues" evidence="1">
    <location>
        <begin position="147"/>
        <end position="156"/>
    </location>
</feature>
<evidence type="ECO:0000313" key="4">
    <source>
        <dbReference type="Proteomes" id="UP001465976"/>
    </source>
</evidence>
<sequence length="849" mass="97168">MQNVPNGSADPTPPYTSSPRKSDATHLKDYTNGNIDKRRDIIMETFEKTLPKHNLDYFLKSALPDVPAGVVQKTYEALKANGTIVKKGRGKNPEWRWSWYKAKDPRDMGMHEDVVYSHLAEISKAVIDAAQTTSWPEKQGQAPTVEFRCRPNHASDSDTQNSTAKTDADQELINYNDPKRNDPNRAKVLLDSVSSAEFKKKNIREERNENARQLCTNASHAMGSDPRRRFRFGITIEDTQMRFWFFSRGFNFVTEDFNFITNPEPFIHYLLATSFATLEELGYDPTVKRVLYKGEWHYDFKVVGEDGKDHWYRTVRSIATHRAQRLPGRGVRVYEVIELDENSQPIERDTCVLKDYWLTTDSKSESEIQDDIITRAHKVRGGDPEDIKKHFMTILHDWVVKIGRADRSYDDDTLLHLHRKNPPEDPEMHTLKETVDETLPSPPKLPGVNRQPTGSLNMPAPPPRHDLPDEPDEPYVFEPRVHRRLIFKEVGVTLEKLTNQRHLAQSLAEATEGLKIFYDAEYVHRDISGGNLLRCKASDNPEEHICKISDLEYARVRLLEEGPNCKSHKFKTGTPAYMAIEVQNSGYLFQKVDLNKMLEEESGDMMWEDEADVQFLHNFLHDLEGLWWIMIYNLFNTRPEAKLPSNLKARRIARDRIFPNSVHGSKDREHFFMQGKEYLTQSGYLPEEYRRMSREMGRALVTLTASYRKASVGGLKDQNFRGAHDALKPFFSNATEHGIERFYSLEVPDPTSVVTNGELTRPGTRKRTSQAFAAERADSGASEPPAKQRRSNQPEDSSSRPSQKKASPKPRPRKKSNNTKTTGAEVTSGNSAVTRRSSRLAEKDSTPAT</sequence>
<dbReference type="PANTHER" id="PTHR38248:SF2">
    <property type="entry name" value="FUNK1 11"/>
    <property type="match status" value="1"/>
</dbReference>
<feature type="compositionally biased region" description="Basic residues" evidence="1">
    <location>
        <begin position="802"/>
        <end position="817"/>
    </location>
</feature>
<dbReference type="Pfam" id="PF17667">
    <property type="entry name" value="Pkinase_fungal"/>
    <property type="match status" value="1"/>
</dbReference>
<protein>
    <recommendedName>
        <fullName evidence="2">Fungal-type protein kinase domain-containing protein</fullName>
    </recommendedName>
</protein>
<dbReference type="Gene3D" id="1.10.510.10">
    <property type="entry name" value="Transferase(Phosphotransferase) domain 1"/>
    <property type="match status" value="1"/>
</dbReference>
<evidence type="ECO:0000259" key="2">
    <source>
        <dbReference type="Pfam" id="PF17667"/>
    </source>
</evidence>
<reference evidence="3 4" key="1">
    <citation type="submission" date="2024-02" db="EMBL/GenBank/DDBJ databases">
        <title>A draft genome for the cacao thread blight pathogen Marasmius crinis-equi.</title>
        <authorList>
            <person name="Cohen S.P."/>
            <person name="Baruah I.K."/>
            <person name="Amoako-Attah I."/>
            <person name="Bukari Y."/>
            <person name="Meinhardt L.W."/>
            <person name="Bailey B.A."/>
        </authorList>
    </citation>
    <scope>NUCLEOTIDE SEQUENCE [LARGE SCALE GENOMIC DNA]</scope>
    <source>
        <strain evidence="3 4">GH-76</strain>
    </source>
</reference>
<dbReference type="Proteomes" id="UP001465976">
    <property type="component" value="Unassembled WGS sequence"/>
</dbReference>
<evidence type="ECO:0000256" key="1">
    <source>
        <dbReference type="SAM" id="MobiDB-lite"/>
    </source>
</evidence>
<accession>A0ABR3EYK8</accession>
<feature type="compositionally biased region" description="Polar residues" evidence="1">
    <location>
        <begin position="818"/>
        <end position="835"/>
    </location>
</feature>
<feature type="region of interest" description="Disordered" evidence="1">
    <location>
        <begin position="436"/>
        <end position="468"/>
    </location>
</feature>
<dbReference type="SUPFAM" id="SSF56112">
    <property type="entry name" value="Protein kinase-like (PK-like)"/>
    <property type="match status" value="1"/>
</dbReference>
<name>A0ABR3EYK8_9AGAR</name>
<dbReference type="InterPro" id="IPR040976">
    <property type="entry name" value="Pkinase_fungal"/>
</dbReference>
<evidence type="ECO:0000313" key="3">
    <source>
        <dbReference type="EMBL" id="KAL0567884.1"/>
    </source>
</evidence>
<gene>
    <name evidence="3" type="ORF">V5O48_014111</name>
</gene>
<organism evidence="3 4">
    <name type="scientific">Marasmius crinis-equi</name>
    <dbReference type="NCBI Taxonomy" id="585013"/>
    <lineage>
        <taxon>Eukaryota</taxon>
        <taxon>Fungi</taxon>
        <taxon>Dikarya</taxon>
        <taxon>Basidiomycota</taxon>
        <taxon>Agaricomycotina</taxon>
        <taxon>Agaricomycetes</taxon>
        <taxon>Agaricomycetidae</taxon>
        <taxon>Agaricales</taxon>
        <taxon>Marasmiineae</taxon>
        <taxon>Marasmiaceae</taxon>
        <taxon>Marasmius</taxon>
    </lineage>
</organism>
<proteinExistence type="predicted"/>
<feature type="region of interest" description="Disordered" evidence="1">
    <location>
        <begin position="750"/>
        <end position="849"/>
    </location>
</feature>
<feature type="domain" description="Fungal-type protein kinase" evidence="2">
    <location>
        <begin position="193"/>
        <end position="632"/>
    </location>
</feature>
<dbReference type="PANTHER" id="PTHR38248">
    <property type="entry name" value="FUNK1 6"/>
    <property type="match status" value="1"/>
</dbReference>